<accession>A0A7Y9I6K4</accession>
<sequence length="262" mass="28320">MTGELVSTDTAPYPSRSALPAQAPGRPPVGDGIAADTGSWTFAGEVSKVFVDHVRHSVPLYEQAHVIACDLSSCFVGPMGLGYELGSSTGQLLRQLATHSEANAAARWIGIDREPSMTAAAIQHCRDLDNVECIQADITGYPLDTCDFVAAHLTLQFLPIDARARVARRVHDALRPGGAFFMCDKVLAPDARLEDLITTLHYRWKRRSGLSPEEILNKKESLLGVLQPITTSDNLAMLSQAGFTSIVSVVKNLCFEGFIAVK</sequence>
<dbReference type="Pfam" id="PF13649">
    <property type="entry name" value="Methyltransf_25"/>
    <property type="match status" value="1"/>
</dbReference>
<keyword evidence="1 4" id="KW-0808">Transferase</keyword>
<evidence type="ECO:0000259" key="3">
    <source>
        <dbReference type="Pfam" id="PF13649"/>
    </source>
</evidence>
<dbReference type="GO" id="GO:0008168">
    <property type="term" value="F:methyltransferase activity"/>
    <property type="evidence" value="ECO:0007669"/>
    <property type="project" value="UniProtKB-KW"/>
</dbReference>
<proteinExistence type="predicted"/>
<keyword evidence="4" id="KW-0489">Methyltransferase</keyword>
<protein>
    <submittedName>
        <fullName evidence="4">tRNA (Cmo5U34)-methyltransferase</fullName>
        <ecNumber evidence="4">2.1.1.-</ecNumber>
    </submittedName>
</protein>
<evidence type="ECO:0000256" key="2">
    <source>
        <dbReference type="SAM" id="MobiDB-lite"/>
    </source>
</evidence>
<organism evidence="4 5">
    <name type="scientific">Microlunatus parietis</name>
    <dbReference type="NCBI Taxonomy" id="682979"/>
    <lineage>
        <taxon>Bacteria</taxon>
        <taxon>Bacillati</taxon>
        <taxon>Actinomycetota</taxon>
        <taxon>Actinomycetes</taxon>
        <taxon>Propionibacteriales</taxon>
        <taxon>Propionibacteriaceae</taxon>
        <taxon>Microlunatus</taxon>
    </lineage>
</organism>
<comment type="caution">
    <text evidence="4">The sequence shown here is derived from an EMBL/GenBank/DDBJ whole genome shotgun (WGS) entry which is preliminary data.</text>
</comment>
<dbReference type="CDD" id="cd02440">
    <property type="entry name" value="AdoMet_MTases"/>
    <property type="match status" value="1"/>
</dbReference>
<name>A0A7Y9I6K4_9ACTN</name>
<dbReference type="SUPFAM" id="SSF53335">
    <property type="entry name" value="S-adenosyl-L-methionine-dependent methyltransferases"/>
    <property type="match status" value="1"/>
</dbReference>
<dbReference type="EMBL" id="JACCBU010000001">
    <property type="protein sequence ID" value="NYE71063.1"/>
    <property type="molecule type" value="Genomic_DNA"/>
</dbReference>
<dbReference type="InterPro" id="IPR029063">
    <property type="entry name" value="SAM-dependent_MTases_sf"/>
</dbReference>
<feature type="domain" description="Methyltransferase" evidence="3">
    <location>
        <begin position="84"/>
        <end position="178"/>
    </location>
</feature>
<dbReference type="AlphaFoldDB" id="A0A7Y9I6K4"/>
<evidence type="ECO:0000313" key="5">
    <source>
        <dbReference type="Proteomes" id="UP000569914"/>
    </source>
</evidence>
<gene>
    <name evidence="4" type="ORF">BKA15_002392</name>
</gene>
<evidence type="ECO:0000313" key="4">
    <source>
        <dbReference type="EMBL" id="NYE71063.1"/>
    </source>
</evidence>
<dbReference type="RefSeq" id="WP_179750954.1">
    <property type="nucleotide sequence ID" value="NZ_JACCBU010000001.1"/>
</dbReference>
<dbReference type="EC" id="2.1.1.-" evidence="4"/>
<evidence type="ECO:0000256" key="1">
    <source>
        <dbReference type="ARBA" id="ARBA00022679"/>
    </source>
</evidence>
<dbReference type="GO" id="GO:0032259">
    <property type="term" value="P:methylation"/>
    <property type="evidence" value="ECO:0007669"/>
    <property type="project" value="UniProtKB-KW"/>
</dbReference>
<reference evidence="4 5" key="1">
    <citation type="submission" date="2020-07" db="EMBL/GenBank/DDBJ databases">
        <title>Sequencing the genomes of 1000 actinobacteria strains.</title>
        <authorList>
            <person name="Klenk H.-P."/>
        </authorList>
    </citation>
    <scope>NUCLEOTIDE SEQUENCE [LARGE SCALE GENOMIC DNA]</scope>
    <source>
        <strain evidence="4 5">DSM 22083</strain>
    </source>
</reference>
<dbReference type="Gene3D" id="3.40.50.150">
    <property type="entry name" value="Vaccinia Virus protein VP39"/>
    <property type="match status" value="1"/>
</dbReference>
<dbReference type="Proteomes" id="UP000569914">
    <property type="component" value="Unassembled WGS sequence"/>
</dbReference>
<feature type="compositionally biased region" description="Polar residues" evidence="2">
    <location>
        <begin position="1"/>
        <end position="10"/>
    </location>
</feature>
<feature type="region of interest" description="Disordered" evidence="2">
    <location>
        <begin position="1"/>
        <end position="30"/>
    </location>
</feature>
<dbReference type="PANTHER" id="PTHR43861">
    <property type="entry name" value="TRANS-ACONITATE 2-METHYLTRANSFERASE-RELATED"/>
    <property type="match status" value="1"/>
</dbReference>
<dbReference type="PANTHER" id="PTHR43861:SF2">
    <property type="entry name" value="CARBOXY-S-ADENOSYL-L-METHIONINE SYNTHASE"/>
    <property type="match status" value="1"/>
</dbReference>
<dbReference type="InterPro" id="IPR041698">
    <property type="entry name" value="Methyltransf_25"/>
</dbReference>
<keyword evidence="5" id="KW-1185">Reference proteome</keyword>